<evidence type="ECO:0000256" key="7">
    <source>
        <dbReference type="ARBA" id="ARBA00038093"/>
    </source>
</evidence>
<dbReference type="CDD" id="cd18732">
    <property type="entry name" value="PIN_MtVapC4-C5_like"/>
    <property type="match status" value="1"/>
</dbReference>
<gene>
    <name evidence="9" type="ORF">J2S43_000118</name>
</gene>
<evidence type="ECO:0000259" key="8">
    <source>
        <dbReference type="Pfam" id="PF01850"/>
    </source>
</evidence>
<comment type="cofactor">
    <cofactor evidence="1">
        <name>Mg(2+)</name>
        <dbReference type="ChEBI" id="CHEBI:18420"/>
    </cofactor>
</comment>
<dbReference type="RefSeq" id="WP_306826478.1">
    <property type="nucleotide sequence ID" value="NZ_JAUSRA010000001.1"/>
</dbReference>
<dbReference type="PANTHER" id="PTHR33653">
    <property type="entry name" value="RIBONUCLEASE VAPC2"/>
    <property type="match status" value="1"/>
</dbReference>
<dbReference type="InterPro" id="IPR050556">
    <property type="entry name" value="Type_II_TA_system_RNase"/>
</dbReference>
<comment type="similarity">
    <text evidence="7">Belongs to the PINc/VapC protein family.</text>
</comment>
<keyword evidence="5" id="KW-0378">Hydrolase</keyword>
<keyword evidence="6" id="KW-0460">Magnesium</keyword>
<organism evidence="9 10">
    <name type="scientific">Catenuloplanes nepalensis</name>
    <dbReference type="NCBI Taxonomy" id="587533"/>
    <lineage>
        <taxon>Bacteria</taxon>
        <taxon>Bacillati</taxon>
        <taxon>Actinomycetota</taxon>
        <taxon>Actinomycetes</taxon>
        <taxon>Micromonosporales</taxon>
        <taxon>Micromonosporaceae</taxon>
        <taxon>Catenuloplanes</taxon>
    </lineage>
</organism>
<evidence type="ECO:0000256" key="4">
    <source>
        <dbReference type="ARBA" id="ARBA00022723"/>
    </source>
</evidence>
<keyword evidence="4" id="KW-0479">Metal-binding</keyword>
<dbReference type="InterPro" id="IPR029060">
    <property type="entry name" value="PIN-like_dom_sf"/>
</dbReference>
<evidence type="ECO:0000256" key="2">
    <source>
        <dbReference type="ARBA" id="ARBA00022649"/>
    </source>
</evidence>
<reference evidence="9 10" key="1">
    <citation type="submission" date="2023-07" db="EMBL/GenBank/DDBJ databases">
        <title>Sequencing the genomes of 1000 actinobacteria strains.</title>
        <authorList>
            <person name="Klenk H.-P."/>
        </authorList>
    </citation>
    <scope>NUCLEOTIDE SEQUENCE [LARGE SCALE GENOMIC DNA]</scope>
    <source>
        <strain evidence="9 10">DSM 44710</strain>
    </source>
</reference>
<feature type="domain" description="PIN" evidence="8">
    <location>
        <begin position="2"/>
        <end position="114"/>
    </location>
</feature>
<protein>
    <submittedName>
        <fullName evidence="9">Nucleic acid-binding protein</fullName>
    </submittedName>
</protein>
<proteinExistence type="inferred from homology"/>
<keyword evidence="3" id="KW-0540">Nuclease</keyword>
<keyword evidence="10" id="KW-1185">Reference proteome</keyword>
<dbReference type="SUPFAM" id="SSF88723">
    <property type="entry name" value="PIN domain-like"/>
    <property type="match status" value="1"/>
</dbReference>
<dbReference type="Proteomes" id="UP001240984">
    <property type="component" value="Unassembled WGS sequence"/>
</dbReference>
<evidence type="ECO:0000256" key="1">
    <source>
        <dbReference type="ARBA" id="ARBA00001946"/>
    </source>
</evidence>
<comment type="caution">
    <text evidence="9">The sequence shown here is derived from an EMBL/GenBank/DDBJ whole genome shotgun (WGS) entry which is preliminary data.</text>
</comment>
<accession>A0ABT9MJK4</accession>
<evidence type="ECO:0000256" key="6">
    <source>
        <dbReference type="ARBA" id="ARBA00022842"/>
    </source>
</evidence>
<evidence type="ECO:0000313" key="9">
    <source>
        <dbReference type="EMBL" id="MDP9791606.1"/>
    </source>
</evidence>
<dbReference type="PANTHER" id="PTHR33653:SF1">
    <property type="entry name" value="RIBONUCLEASE VAPC2"/>
    <property type="match status" value="1"/>
</dbReference>
<dbReference type="Gene3D" id="3.40.50.1010">
    <property type="entry name" value="5'-nuclease"/>
    <property type="match status" value="1"/>
</dbReference>
<name>A0ABT9MJK4_9ACTN</name>
<evidence type="ECO:0000256" key="3">
    <source>
        <dbReference type="ARBA" id="ARBA00022722"/>
    </source>
</evidence>
<dbReference type="Pfam" id="PF01850">
    <property type="entry name" value="PIN"/>
    <property type="match status" value="1"/>
</dbReference>
<evidence type="ECO:0000313" key="10">
    <source>
        <dbReference type="Proteomes" id="UP001240984"/>
    </source>
</evidence>
<dbReference type="EMBL" id="JAUSRA010000001">
    <property type="protein sequence ID" value="MDP9791606.1"/>
    <property type="molecule type" value="Genomic_DNA"/>
</dbReference>
<sequence>MDTNVIILYGGLDQRELPEDIAVSAVTLAELSAGPHHTDDPVERAVRIRRLQDTEAAFEAIPFDTQAARTYGLLVAAVIAAGGKPRGRTADLMIASIAAANRLPLYTTNPADFAGLERLIQIRPVTHPDQR</sequence>
<evidence type="ECO:0000256" key="5">
    <source>
        <dbReference type="ARBA" id="ARBA00022801"/>
    </source>
</evidence>
<dbReference type="InterPro" id="IPR002716">
    <property type="entry name" value="PIN_dom"/>
</dbReference>
<keyword evidence="2" id="KW-1277">Toxin-antitoxin system</keyword>